<dbReference type="Proteomes" id="UP000198238">
    <property type="component" value="Chromosome"/>
</dbReference>
<reference evidence="1 2" key="1">
    <citation type="submission" date="2017-06" db="EMBL/GenBank/DDBJ databases">
        <title>Neisseria chenwenguii sp. nov., isolated from the intestinal contents of Tibetan Plateau Pika in Yushu, Qinghai Province, China.</title>
        <authorList>
            <person name="Zhang G."/>
        </authorList>
    </citation>
    <scope>NUCLEOTIDE SEQUENCE [LARGE SCALE GENOMIC DNA]</scope>
    <source>
        <strain evidence="1 2">10023</strain>
    </source>
</reference>
<dbReference type="KEGG" id="nei:BG910_06845"/>
<evidence type="ECO:0000313" key="1">
    <source>
        <dbReference type="EMBL" id="ASK27499.1"/>
    </source>
</evidence>
<protein>
    <submittedName>
        <fullName evidence="1">Uncharacterized protein</fullName>
    </submittedName>
</protein>
<organism evidence="1 2">
    <name type="scientific">Neisseria chenwenguii</name>
    <dbReference type="NCBI Taxonomy" id="1853278"/>
    <lineage>
        <taxon>Bacteria</taxon>
        <taxon>Pseudomonadati</taxon>
        <taxon>Pseudomonadota</taxon>
        <taxon>Betaproteobacteria</taxon>
        <taxon>Neisseriales</taxon>
        <taxon>Neisseriaceae</taxon>
        <taxon>Neisseria</taxon>
    </lineage>
</organism>
<gene>
    <name evidence="1" type="ORF">BG910_06845</name>
</gene>
<dbReference type="EMBL" id="CP022278">
    <property type="protein sequence ID" value="ASK27499.1"/>
    <property type="molecule type" value="Genomic_DNA"/>
</dbReference>
<dbReference type="AlphaFoldDB" id="A0A220S1Y9"/>
<sequence>MQYLKTYLFFKFLYYYIGMSVAFCIMFGIYFGREAAVSIFLDKNTVIMLLFLAAFATFFDFIKKWKSGR</sequence>
<name>A0A220S1Y9_9NEIS</name>
<evidence type="ECO:0000313" key="2">
    <source>
        <dbReference type="Proteomes" id="UP000198238"/>
    </source>
</evidence>
<accession>A0A220S1Y9</accession>
<keyword evidence="2" id="KW-1185">Reference proteome</keyword>
<proteinExistence type="predicted"/>